<protein>
    <recommendedName>
        <fullName evidence="1">RNase H type-1 domain-containing protein</fullName>
    </recommendedName>
</protein>
<keyword evidence="3" id="KW-1185">Reference proteome</keyword>
<accession>A0A843UPB9</accession>
<dbReference type="PANTHER" id="PTHR47723:SF19">
    <property type="entry name" value="POLYNUCLEOTIDYL TRANSFERASE, RIBONUCLEASE H-LIKE SUPERFAMILY PROTEIN"/>
    <property type="match status" value="1"/>
</dbReference>
<dbReference type="PANTHER" id="PTHR47723">
    <property type="entry name" value="OS05G0353850 PROTEIN"/>
    <property type="match status" value="1"/>
</dbReference>
<dbReference type="InterPro" id="IPR053151">
    <property type="entry name" value="RNase_H-like"/>
</dbReference>
<sequence length="525" mass="59241">MFNIAWQNALPETVVRHLPRGVSDHAPLLVDQKMISKFPSRFIFQEVWASHDDFLNVISNAWKEVPSRILAFDTLLCRLRAVKMALRAWNKDVFGRIQESIDAAELESSNAEKDFDLMPIDANRMAMSAAHARLRKAYVNDEKMWCQKARMTWMQNGDRNTSFYQAVVKNNRRRNYIHRLKIEGSDDCNIKKFLTFLKAYENSSGQKVNVSKSSFFISPKASASTVNTDHALRSHALIGRIMEKVNVLEYPDQCVWIGTENGYFSTKSAFNTLRPHGVRWPHLLKIWHYTFNPRASLFACSCCVLPSTEDIDHLFLEGDIALALWNWARPLLCGQVLGPHITSTLWNIISVLNCQNAQGFIATYAVLLLLWEIWKHRCAKRFDSSSKSVGKIIADIRYAIHVALQGVTFKHECAANSLAILQTFGFKPKVKLKAPKIVRWIPPQHGVCLNVDGACKGNPGPCGGGGCMRNSAGDILLGFAFYYGYGDSLLAEVRALADGLRLAELHGKLKLHRGALTFGRLKEEE</sequence>
<comment type="caution">
    <text evidence="2">The sequence shown here is derived from an EMBL/GenBank/DDBJ whole genome shotgun (WGS) entry which is preliminary data.</text>
</comment>
<dbReference type="InterPro" id="IPR036397">
    <property type="entry name" value="RNaseH_sf"/>
</dbReference>
<dbReference type="InterPro" id="IPR002156">
    <property type="entry name" value="RNaseH_domain"/>
</dbReference>
<gene>
    <name evidence="2" type="ORF">Taro_016727</name>
</gene>
<organism evidence="2 3">
    <name type="scientific">Colocasia esculenta</name>
    <name type="common">Wild taro</name>
    <name type="synonym">Arum esculentum</name>
    <dbReference type="NCBI Taxonomy" id="4460"/>
    <lineage>
        <taxon>Eukaryota</taxon>
        <taxon>Viridiplantae</taxon>
        <taxon>Streptophyta</taxon>
        <taxon>Embryophyta</taxon>
        <taxon>Tracheophyta</taxon>
        <taxon>Spermatophyta</taxon>
        <taxon>Magnoliopsida</taxon>
        <taxon>Liliopsida</taxon>
        <taxon>Araceae</taxon>
        <taxon>Aroideae</taxon>
        <taxon>Colocasieae</taxon>
        <taxon>Colocasia</taxon>
    </lineage>
</organism>
<dbReference type="Gene3D" id="3.30.420.10">
    <property type="entry name" value="Ribonuclease H-like superfamily/Ribonuclease H"/>
    <property type="match status" value="1"/>
</dbReference>
<dbReference type="PROSITE" id="PS50879">
    <property type="entry name" value="RNASE_H_1"/>
    <property type="match status" value="1"/>
</dbReference>
<evidence type="ECO:0000313" key="2">
    <source>
        <dbReference type="EMBL" id="MQL84227.1"/>
    </source>
</evidence>
<dbReference type="GO" id="GO:0003676">
    <property type="term" value="F:nucleic acid binding"/>
    <property type="evidence" value="ECO:0007669"/>
    <property type="project" value="InterPro"/>
</dbReference>
<evidence type="ECO:0000259" key="1">
    <source>
        <dbReference type="PROSITE" id="PS50879"/>
    </source>
</evidence>
<reference evidence="2" key="1">
    <citation type="submission" date="2017-07" db="EMBL/GenBank/DDBJ databases">
        <title>Taro Niue Genome Assembly and Annotation.</title>
        <authorList>
            <person name="Atibalentja N."/>
            <person name="Keating K."/>
            <person name="Fields C.J."/>
        </authorList>
    </citation>
    <scope>NUCLEOTIDE SEQUENCE</scope>
    <source>
        <strain evidence="2">Niue_2</strain>
        <tissue evidence="2">Leaf</tissue>
    </source>
</reference>
<dbReference type="GO" id="GO:0004523">
    <property type="term" value="F:RNA-DNA hybrid ribonuclease activity"/>
    <property type="evidence" value="ECO:0007669"/>
    <property type="project" value="InterPro"/>
</dbReference>
<evidence type="ECO:0000313" key="3">
    <source>
        <dbReference type="Proteomes" id="UP000652761"/>
    </source>
</evidence>
<dbReference type="Proteomes" id="UP000652761">
    <property type="component" value="Unassembled WGS sequence"/>
</dbReference>
<dbReference type="AlphaFoldDB" id="A0A843UPB9"/>
<dbReference type="InterPro" id="IPR012337">
    <property type="entry name" value="RNaseH-like_sf"/>
</dbReference>
<name>A0A843UPB9_COLES</name>
<feature type="domain" description="RNase H type-1" evidence="1">
    <location>
        <begin position="443"/>
        <end position="525"/>
    </location>
</feature>
<dbReference type="SUPFAM" id="SSF53098">
    <property type="entry name" value="Ribonuclease H-like"/>
    <property type="match status" value="1"/>
</dbReference>
<dbReference type="EMBL" id="NMUH01000747">
    <property type="protein sequence ID" value="MQL84227.1"/>
    <property type="molecule type" value="Genomic_DNA"/>
</dbReference>
<proteinExistence type="predicted"/>
<dbReference type="OrthoDB" id="786576at2759"/>
<dbReference type="Pfam" id="PF13456">
    <property type="entry name" value="RVT_3"/>
    <property type="match status" value="1"/>
</dbReference>